<evidence type="ECO:0000256" key="1">
    <source>
        <dbReference type="SAM" id="Phobius"/>
    </source>
</evidence>
<evidence type="ECO:0000313" key="3">
    <source>
        <dbReference type="EMBL" id="TLU74199.1"/>
    </source>
</evidence>
<dbReference type="OrthoDB" id="9797274at2"/>
<dbReference type="InterPro" id="IPR052906">
    <property type="entry name" value="Type_IV_Methyl-Rstrct_Enzyme"/>
</dbReference>
<dbReference type="SUPFAM" id="SSF52980">
    <property type="entry name" value="Restriction endonuclease-like"/>
    <property type="match status" value="1"/>
</dbReference>
<feature type="domain" description="Restriction endonuclease type IV Mrr" evidence="2">
    <location>
        <begin position="60"/>
        <end position="161"/>
    </location>
</feature>
<evidence type="ECO:0000259" key="2">
    <source>
        <dbReference type="Pfam" id="PF04471"/>
    </source>
</evidence>
<organism evidence="3 4">
    <name type="scientific">Lichenicoccus roseus</name>
    <dbReference type="NCBI Taxonomy" id="2683649"/>
    <lineage>
        <taxon>Bacteria</taxon>
        <taxon>Pseudomonadati</taxon>
        <taxon>Pseudomonadota</taxon>
        <taxon>Alphaproteobacteria</taxon>
        <taxon>Acetobacterales</taxon>
        <taxon>Acetobacteraceae</taxon>
        <taxon>Lichenicoccus</taxon>
    </lineage>
</organism>
<sequence>MVPSPPAAEVQAVALAAVAAISTGVLVRLAYWRRLLRRKWLARAFRQDVAQPPGGTGRQSGADYEQHCAVLLRKAGWQTVLTAGSGDQGSDILARRRRRVLVVQCKHHARPVGNRAVQEVFAAQRHHDAHLAAVVSNAGFTRAAQALAATTGVRLLHHRDLGTL</sequence>
<dbReference type="GO" id="GO:0003677">
    <property type="term" value="F:DNA binding"/>
    <property type="evidence" value="ECO:0007669"/>
    <property type="project" value="InterPro"/>
</dbReference>
<dbReference type="Gene3D" id="3.40.1350.10">
    <property type="match status" value="1"/>
</dbReference>
<dbReference type="GO" id="GO:0009307">
    <property type="term" value="P:DNA restriction-modification system"/>
    <property type="evidence" value="ECO:0007669"/>
    <property type="project" value="InterPro"/>
</dbReference>
<dbReference type="EMBL" id="VCDI01000001">
    <property type="protein sequence ID" value="TLU74199.1"/>
    <property type="molecule type" value="Genomic_DNA"/>
</dbReference>
<accession>A0A5R9JB26</accession>
<dbReference type="PANTHER" id="PTHR30015:SF6">
    <property type="entry name" value="SLL1429 PROTEIN"/>
    <property type="match status" value="1"/>
</dbReference>
<dbReference type="Pfam" id="PF04471">
    <property type="entry name" value="Mrr_cat"/>
    <property type="match status" value="1"/>
</dbReference>
<feature type="transmembrane region" description="Helical" evidence="1">
    <location>
        <begin position="12"/>
        <end position="31"/>
    </location>
</feature>
<dbReference type="GO" id="GO:0015666">
    <property type="term" value="F:restriction endodeoxyribonuclease activity"/>
    <property type="evidence" value="ECO:0007669"/>
    <property type="project" value="TreeGrafter"/>
</dbReference>
<keyword evidence="1" id="KW-1133">Transmembrane helix</keyword>
<dbReference type="Proteomes" id="UP000305654">
    <property type="component" value="Unassembled WGS sequence"/>
</dbReference>
<dbReference type="InterPro" id="IPR007560">
    <property type="entry name" value="Restrct_endonuc_IV_Mrr"/>
</dbReference>
<keyword evidence="3" id="KW-0255">Endonuclease</keyword>
<keyword evidence="3" id="KW-0540">Nuclease</keyword>
<comment type="caution">
    <text evidence="3">The sequence shown here is derived from an EMBL/GenBank/DDBJ whole genome shotgun (WGS) entry which is preliminary data.</text>
</comment>
<dbReference type="AlphaFoldDB" id="A0A5R9JB26"/>
<keyword evidence="4" id="KW-1185">Reference proteome</keyword>
<reference evidence="3 4" key="1">
    <citation type="submission" date="2019-05" db="EMBL/GenBank/DDBJ databases">
        <authorList>
            <person name="Pankratov T."/>
            <person name="Grouzdev D."/>
        </authorList>
    </citation>
    <scope>NUCLEOTIDE SEQUENCE [LARGE SCALE GENOMIC DNA]</scope>
    <source>
        <strain evidence="3 4">KEBCLARHB70R</strain>
    </source>
</reference>
<evidence type="ECO:0000313" key="4">
    <source>
        <dbReference type="Proteomes" id="UP000305654"/>
    </source>
</evidence>
<proteinExistence type="predicted"/>
<name>A0A5R9JB26_9PROT</name>
<dbReference type="InterPro" id="IPR011856">
    <property type="entry name" value="tRNA_endonuc-like_dom_sf"/>
</dbReference>
<keyword evidence="3" id="KW-0378">Hydrolase</keyword>
<dbReference type="RefSeq" id="WP_138324451.1">
    <property type="nucleotide sequence ID" value="NZ_VCDI01000001.1"/>
</dbReference>
<dbReference type="InterPro" id="IPR011335">
    <property type="entry name" value="Restrct_endonuc-II-like"/>
</dbReference>
<protein>
    <submittedName>
        <fullName evidence="3">Restriction endonuclease</fullName>
    </submittedName>
</protein>
<keyword evidence="1" id="KW-0472">Membrane</keyword>
<keyword evidence="1" id="KW-0812">Transmembrane</keyword>
<gene>
    <name evidence="3" type="ORF">FE263_03035</name>
</gene>
<dbReference type="PANTHER" id="PTHR30015">
    <property type="entry name" value="MRR RESTRICTION SYSTEM PROTEIN"/>
    <property type="match status" value="1"/>
</dbReference>